<dbReference type="InterPro" id="IPR000719">
    <property type="entry name" value="Prot_kinase_dom"/>
</dbReference>
<evidence type="ECO:0000256" key="6">
    <source>
        <dbReference type="ARBA" id="ARBA00022840"/>
    </source>
</evidence>
<dbReference type="EMBL" id="LRGB01002791">
    <property type="protein sequence ID" value="KZS06343.1"/>
    <property type="molecule type" value="Genomic_DNA"/>
</dbReference>
<dbReference type="FunFam" id="3.30.200.20:FF:000077">
    <property type="entry name" value="Putative Serine/threonine-protein kinase/endoribonuclease IRE1"/>
    <property type="match status" value="1"/>
</dbReference>
<evidence type="ECO:0000313" key="12">
    <source>
        <dbReference type="Proteomes" id="UP000076858"/>
    </source>
</evidence>
<dbReference type="InterPro" id="IPR008271">
    <property type="entry name" value="Ser/Thr_kinase_AS"/>
</dbReference>
<dbReference type="Pfam" id="PF00069">
    <property type="entry name" value="Pkinase"/>
    <property type="match status" value="1"/>
</dbReference>
<dbReference type="GO" id="GO:0051082">
    <property type="term" value="F:unfolded protein binding"/>
    <property type="evidence" value="ECO:0007669"/>
    <property type="project" value="TreeGrafter"/>
</dbReference>
<evidence type="ECO:0000256" key="3">
    <source>
        <dbReference type="ARBA" id="ARBA00022679"/>
    </source>
</evidence>
<evidence type="ECO:0000256" key="2">
    <source>
        <dbReference type="ARBA" id="ARBA00022527"/>
    </source>
</evidence>
<evidence type="ECO:0000313" key="11">
    <source>
        <dbReference type="EMBL" id="KZS06343.1"/>
    </source>
</evidence>
<reference evidence="11 12" key="1">
    <citation type="submission" date="2016-03" db="EMBL/GenBank/DDBJ databases">
        <title>EvidentialGene: Evidence-directed Construction of Genes on Genomes.</title>
        <authorList>
            <person name="Gilbert D.G."/>
            <person name="Choi J.-H."/>
            <person name="Mockaitis K."/>
            <person name="Colbourne J."/>
            <person name="Pfrender M."/>
        </authorList>
    </citation>
    <scope>NUCLEOTIDE SEQUENCE [LARGE SCALE GENOMIC DNA]</scope>
    <source>
        <strain evidence="11 12">Xinb3</strain>
        <tissue evidence="11">Complete organism</tissue>
    </source>
</reference>
<accession>A0A164NY69</accession>
<gene>
    <name evidence="11" type="ORF">APZ42_030243</name>
</gene>
<keyword evidence="5" id="KW-0418">Kinase</keyword>
<evidence type="ECO:0000256" key="9">
    <source>
        <dbReference type="RuleBase" id="RU000304"/>
    </source>
</evidence>
<proteinExistence type="inferred from homology"/>
<dbReference type="InterPro" id="IPR011009">
    <property type="entry name" value="Kinase-like_dom_sf"/>
</dbReference>
<keyword evidence="12" id="KW-1185">Reference proteome</keyword>
<dbReference type="OrthoDB" id="6367533at2759"/>
<evidence type="ECO:0000259" key="10">
    <source>
        <dbReference type="PROSITE" id="PS50011"/>
    </source>
</evidence>
<dbReference type="PROSITE" id="PS00108">
    <property type="entry name" value="PROTEIN_KINASE_ST"/>
    <property type="match status" value="1"/>
</dbReference>
<dbReference type="GO" id="GO:0004674">
    <property type="term" value="F:protein serine/threonine kinase activity"/>
    <property type="evidence" value="ECO:0007669"/>
    <property type="project" value="UniProtKB-KW"/>
</dbReference>
<evidence type="ECO:0000256" key="7">
    <source>
        <dbReference type="PROSITE-ProRule" id="PRU00023"/>
    </source>
</evidence>
<dbReference type="InterPro" id="IPR036770">
    <property type="entry name" value="Ankyrin_rpt-contain_sf"/>
</dbReference>
<dbReference type="PANTHER" id="PTHR13954:SF6">
    <property type="entry name" value="NON-SPECIFIC SERINE_THREONINE PROTEIN KINASE"/>
    <property type="match status" value="1"/>
</dbReference>
<keyword evidence="2 9" id="KW-0723">Serine/threonine-protein kinase</keyword>
<keyword evidence="6 8" id="KW-0067">ATP-binding</keyword>
<feature type="domain" description="Protein kinase" evidence="10">
    <location>
        <begin position="13"/>
        <end position="283"/>
    </location>
</feature>
<dbReference type="PANTHER" id="PTHR13954">
    <property type="entry name" value="IRE1-RELATED"/>
    <property type="match status" value="1"/>
</dbReference>
<dbReference type="GO" id="GO:0005524">
    <property type="term" value="F:ATP binding"/>
    <property type="evidence" value="ECO:0007669"/>
    <property type="project" value="UniProtKB-UniRule"/>
</dbReference>
<evidence type="ECO:0000256" key="1">
    <source>
        <dbReference type="ARBA" id="ARBA00012513"/>
    </source>
</evidence>
<dbReference type="Gene3D" id="1.25.40.20">
    <property type="entry name" value="Ankyrin repeat-containing domain"/>
    <property type="match status" value="2"/>
</dbReference>
<dbReference type="Gene3D" id="1.10.510.10">
    <property type="entry name" value="Transferase(Phosphotransferase) domain 1"/>
    <property type="match status" value="1"/>
</dbReference>
<comment type="similarity">
    <text evidence="9">Belongs to the protein kinase superfamily.</text>
</comment>
<dbReference type="InterPro" id="IPR002110">
    <property type="entry name" value="Ankyrin_rpt"/>
</dbReference>
<protein>
    <recommendedName>
        <fullName evidence="1">non-specific serine/threonine protein kinase</fullName>
        <ecNumber evidence="1">2.7.11.1</ecNumber>
    </recommendedName>
</protein>
<dbReference type="PROSITE" id="PS00107">
    <property type="entry name" value="PROTEIN_KINASE_ATP"/>
    <property type="match status" value="1"/>
</dbReference>
<dbReference type="Proteomes" id="UP000076858">
    <property type="component" value="Unassembled WGS sequence"/>
</dbReference>
<dbReference type="InterPro" id="IPR045133">
    <property type="entry name" value="IRE1/2-like"/>
</dbReference>
<dbReference type="InterPro" id="IPR017441">
    <property type="entry name" value="Protein_kinase_ATP_BS"/>
</dbReference>
<feature type="binding site" evidence="8">
    <location>
        <position position="40"/>
    </location>
    <ligand>
        <name>ATP</name>
        <dbReference type="ChEBI" id="CHEBI:30616"/>
    </ligand>
</feature>
<dbReference type="SUPFAM" id="SSF56112">
    <property type="entry name" value="Protein kinase-like (PK-like)"/>
    <property type="match status" value="1"/>
</dbReference>
<dbReference type="Gene3D" id="3.30.200.20">
    <property type="entry name" value="Phosphorylase Kinase, domain 1"/>
    <property type="match status" value="1"/>
</dbReference>
<evidence type="ECO:0000256" key="4">
    <source>
        <dbReference type="ARBA" id="ARBA00022741"/>
    </source>
</evidence>
<dbReference type="PROSITE" id="PS50011">
    <property type="entry name" value="PROTEIN_KINASE_DOM"/>
    <property type="match status" value="1"/>
</dbReference>
<evidence type="ECO:0000256" key="5">
    <source>
        <dbReference type="ARBA" id="ARBA00022777"/>
    </source>
</evidence>
<dbReference type="GO" id="GO:1990604">
    <property type="term" value="C:IRE1-TRAF2-ASK1 complex"/>
    <property type="evidence" value="ECO:0007669"/>
    <property type="project" value="TreeGrafter"/>
</dbReference>
<keyword evidence="7" id="KW-0040">ANK repeat</keyword>
<organism evidence="11 12">
    <name type="scientific">Daphnia magna</name>
    <dbReference type="NCBI Taxonomy" id="35525"/>
    <lineage>
        <taxon>Eukaryota</taxon>
        <taxon>Metazoa</taxon>
        <taxon>Ecdysozoa</taxon>
        <taxon>Arthropoda</taxon>
        <taxon>Crustacea</taxon>
        <taxon>Branchiopoda</taxon>
        <taxon>Diplostraca</taxon>
        <taxon>Cladocera</taxon>
        <taxon>Anomopoda</taxon>
        <taxon>Daphniidae</taxon>
        <taxon>Daphnia</taxon>
    </lineage>
</organism>
<name>A0A164NY69_9CRUS</name>
<dbReference type="SMART" id="SM00248">
    <property type="entry name" value="ANK"/>
    <property type="match status" value="3"/>
</dbReference>
<dbReference type="STRING" id="35525.A0A164NY69"/>
<dbReference type="SUPFAM" id="SSF48403">
    <property type="entry name" value="Ankyrin repeat"/>
    <property type="match status" value="1"/>
</dbReference>
<feature type="non-terminal residue" evidence="11">
    <location>
        <position position="423"/>
    </location>
</feature>
<dbReference type="GO" id="GO:0070059">
    <property type="term" value="P:intrinsic apoptotic signaling pathway in response to endoplasmic reticulum stress"/>
    <property type="evidence" value="ECO:0007669"/>
    <property type="project" value="TreeGrafter"/>
</dbReference>
<evidence type="ECO:0000256" key="8">
    <source>
        <dbReference type="PROSITE-ProRule" id="PRU10141"/>
    </source>
</evidence>
<keyword evidence="4 8" id="KW-0547">Nucleotide-binding</keyword>
<dbReference type="GO" id="GO:0036498">
    <property type="term" value="P:IRE1-mediated unfolded protein response"/>
    <property type="evidence" value="ECO:0007669"/>
    <property type="project" value="TreeGrafter"/>
</dbReference>
<dbReference type="EC" id="2.7.11.1" evidence="1"/>
<dbReference type="SMART" id="SM00220">
    <property type="entry name" value="S_TKc"/>
    <property type="match status" value="1"/>
</dbReference>
<sequence length="423" mass="47953">MFAWFWGGKKIQIDRNALLGEGGFGTVFKGEFGGRKVAVKRVELHKVDKREEDAMLKLKHPNIVQLFHCEKDNDFMYYALELCVASLDQLFLESADSKKYKGPMPQNIEICRQLAVGLEYIHSKKLIHRDIKPANVLICVSSTGQGDNITIKWSDFGLAKSVNEKGLHSWTGARGTRTWYAPEVLEKLINGERAEQEKFWGTVQSDVFVLGLVFGYLFLKGEHLYGSRESEIHKNIIKNNAVNIQKINGELRKYYEDDLLRKMLEDDPQKRITSKEVVKQLKLNNKLTVKEEELRQLCASDSSSGLIEKIKDLIQLGIDINAKDNDGRNALHHLCEKNSNSNLIDAIQILIQLGIDVNAKCNVGLNALHHLCANNSNSNLIDEIRLLIQLGIDVNAKTKYGQNALHFLCWNNSNSNLIDVIRL</sequence>
<dbReference type="AlphaFoldDB" id="A0A164NY69"/>
<dbReference type="Pfam" id="PF12796">
    <property type="entry name" value="Ank_2"/>
    <property type="match status" value="1"/>
</dbReference>
<dbReference type="GO" id="GO:0004521">
    <property type="term" value="F:RNA endonuclease activity"/>
    <property type="evidence" value="ECO:0007669"/>
    <property type="project" value="InterPro"/>
</dbReference>
<comment type="caution">
    <text evidence="11">The sequence shown here is derived from an EMBL/GenBank/DDBJ whole genome shotgun (WGS) entry which is preliminary data.</text>
</comment>
<keyword evidence="3" id="KW-0808">Transferase</keyword>
<feature type="repeat" description="ANK" evidence="7">
    <location>
        <begin position="326"/>
        <end position="362"/>
    </location>
</feature>
<dbReference type="PROSITE" id="PS50088">
    <property type="entry name" value="ANK_REPEAT"/>
    <property type="match status" value="1"/>
</dbReference>